<proteinExistence type="predicted"/>
<organism evidence="1">
    <name type="scientific">uncultured Thermomicrobiales bacterium</name>
    <dbReference type="NCBI Taxonomy" id="1645740"/>
    <lineage>
        <taxon>Bacteria</taxon>
        <taxon>Pseudomonadati</taxon>
        <taxon>Thermomicrobiota</taxon>
        <taxon>Thermomicrobia</taxon>
        <taxon>Thermomicrobiales</taxon>
        <taxon>environmental samples</taxon>
    </lineage>
</organism>
<protein>
    <submittedName>
        <fullName evidence="1">Uncharacterized protein</fullName>
    </submittedName>
</protein>
<dbReference type="AlphaFoldDB" id="A0A6J4UUI6"/>
<evidence type="ECO:0000313" key="1">
    <source>
        <dbReference type="EMBL" id="CAA9558424.1"/>
    </source>
</evidence>
<name>A0A6J4UUI6_9BACT</name>
<sequence>CPMMRNASARSWTRGSRRRAMCRLSTSPIFAPATPVSG</sequence>
<reference evidence="1" key="1">
    <citation type="submission" date="2020-02" db="EMBL/GenBank/DDBJ databases">
        <authorList>
            <person name="Meier V. D."/>
        </authorList>
    </citation>
    <scope>NUCLEOTIDE SEQUENCE</scope>
    <source>
        <strain evidence="1">AVDCRST_MAG33</strain>
    </source>
</reference>
<gene>
    <name evidence="1" type="ORF">AVDCRST_MAG33-1462</name>
</gene>
<accession>A0A6J4UUI6</accession>
<feature type="non-terminal residue" evidence="1">
    <location>
        <position position="1"/>
    </location>
</feature>
<dbReference type="EMBL" id="CADCWK010000148">
    <property type="protein sequence ID" value="CAA9558424.1"/>
    <property type="molecule type" value="Genomic_DNA"/>
</dbReference>
<feature type="non-terminal residue" evidence="1">
    <location>
        <position position="38"/>
    </location>
</feature>